<dbReference type="Gene3D" id="3.30.420.10">
    <property type="entry name" value="Ribonuclease H-like superfamily/Ribonuclease H"/>
    <property type="match status" value="1"/>
</dbReference>
<gene>
    <name evidence="2" type="ORF">L873DRAFT_1789644</name>
</gene>
<evidence type="ECO:0000313" key="2">
    <source>
        <dbReference type="EMBL" id="RPA99511.1"/>
    </source>
</evidence>
<protein>
    <submittedName>
        <fullName evidence="2">Uncharacterized protein</fullName>
    </submittedName>
</protein>
<proteinExistence type="predicted"/>
<sequence>MLLHALKERKFGTYQEEFKPILTLENKKVHLKYCEEREYWLPAGQWADYAFTDEMSMEVGACFGVNLVWREKGEHWPEDYKGPFHIWAKEMKEEKAEAKKGVEEWNKRAERKEDQLITEWSGTEEWWVLKEVELEALRASRGLRAAAKERGEKFIVPQLWWAKRF</sequence>
<dbReference type="EMBL" id="ML120387">
    <property type="protein sequence ID" value="RPA99511.1"/>
    <property type="molecule type" value="Genomic_DNA"/>
</dbReference>
<organism evidence="2 3">
    <name type="scientific">Choiromyces venosus 120613-1</name>
    <dbReference type="NCBI Taxonomy" id="1336337"/>
    <lineage>
        <taxon>Eukaryota</taxon>
        <taxon>Fungi</taxon>
        <taxon>Dikarya</taxon>
        <taxon>Ascomycota</taxon>
        <taxon>Pezizomycotina</taxon>
        <taxon>Pezizomycetes</taxon>
        <taxon>Pezizales</taxon>
        <taxon>Tuberaceae</taxon>
        <taxon>Choiromyces</taxon>
    </lineage>
</organism>
<dbReference type="AlphaFoldDB" id="A0A3N4JRN7"/>
<dbReference type="OrthoDB" id="4843387at2759"/>
<feature type="coiled-coil region" evidence="1">
    <location>
        <begin position="88"/>
        <end position="115"/>
    </location>
</feature>
<evidence type="ECO:0000256" key="1">
    <source>
        <dbReference type="SAM" id="Coils"/>
    </source>
</evidence>
<dbReference type="InterPro" id="IPR036397">
    <property type="entry name" value="RNaseH_sf"/>
</dbReference>
<reference evidence="2 3" key="1">
    <citation type="journal article" date="2018" name="Nat. Ecol. Evol.">
        <title>Pezizomycetes genomes reveal the molecular basis of ectomycorrhizal truffle lifestyle.</title>
        <authorList>
            <person name="Murat C."/>
            <person name="Payen T."/>
            <person name="Noel B."/>
            <person name="Kuo A."/>
            <person name="Morin E."/>
            <person name="Chen J."/>
            <person name="Kohler A."/>
            <person name="Krizsan K."/>
            <person name="Balestrini R."/>
            <person name="Da Silva C."/>
            <person name="Montanini B."/>
            <person name="Hainaut M."/>
            <person name="Levati E."/>
            <person name="Barry K.W."/>
            <person name="Belfiori B."/>
            <person name="Cichocki N."/>
            <person name="Clum A."/>
            <person name="Dockter R.B."/>
            <person name="Fauchery L."/>
            <person name="Guy J."/>
            <person name="Iotti M."/>
            <person name="Le Tacon F."/>
            <person name="Lindquist E.A."/>
            <person name="Lipzen A."/>
            <person name="Malagnac F."/>
            <person name="Mello A."/>
            <person name="Molinier V."/>
            <person name="Miyauchi S."/>
            <person name="Poulain J."/>
            <person name="Riccioni C."/>
            <person name="Rubini A."/>
            <person name="Sitrit Y."/>
            <person name="Splivallo R."/>
            <person name="Traeger S."/>
            <person name="Wang M."/>
            <person name="Zifcakova L."/>
            <person name="Wipf D."/>
            <person name="Zambonelli A."/>
            <person name="Paolocci F."/>
            <person name="Nowrousian M."/>
            <person name="Ottonello S."/>
            <person name="Baldrian P."/>
            <person name="Spatafora J.W."/>
            <person name="Henrissat B."/>
            <person name="Nagy L.G."/>
            <person name="Aury J.M."/>
            <person name="Wincker P."/>
            <person name="Grigoriev I.V."/>
            <person name="Bonfante P."/>
            <person name="Martin F.M."/>
        </authorList>
    </citation>
    <scope>NUCLEOTIDE SEQUENCE [LARGE SCALE GENOMIC DNA]</scope>
    <source>
        <strain evidence="2 3">120613-1</strain>
    </source>
</reference>
<dbReference type="Proteomes" id="UP000276215">
    <property type="component" value="Unassembled WGS sequence"/>
</dbReference>
<keyword evidence="1" id="KW-0175">Coiled coil</keyword>
<evidence type="ECO:0000313" key="3">
    <source>
        <dbReference type="Proteomes" id="UP000276215"/>
    </source>
</evidence>
<name>A0A3N4JRN7_9PEZI</name>
<accession>A0A3N4JRN7</accession>
<keyword evidence="3" id="KW-1185">Reference proteome</keyword>
<dbReference type="GO" id="GO:0003676">
    <property type="term" value="F:nucleic acid binding"/>
    <property type="evidence" value="ECO:0007669"/>
    <property type="project" value="InterPro"/>
</dbReference>